<evidence type="ECO:0000259" key="1">
    <source>
        <dbReference type="Pfam" id="PF25273"/>
    </source>
</evidence>
<dbReference type="Pfam" id="PF25273">
    <property type="entry name" value="DUF7869"/>
    <property type="match status" value="1"/>
</dbReference>
<name>A0A9P0CJN5_9CUCU</name>
<accession>A0A9P0CJN5</accession>
<dbReference type="PANTHER" id="PTHR34415">
    <property type="entry name" value="INTEGRASE CATALYTIC DOMAIN-CONTAINING PROTEIN"/>
    <property type="match status" value="1"/>
</dbReference>
<evidence type="ECO:0000313" key="3">
    <source>
        <dbReference type="Proteomes" id="UP001153636"/>
    </source>
</evidence>
<dbReference type="EMBL" id="OV651822">
    <property type="protein sequence ID" value="CAH1100695.1"/>
    <property type="molecule type" value="Genomic_DNA"/>
</dbReference>
<protein>
    <recommendedName>
        <fullName evidence="1">DUF7869 domain-containing protein</fullName>
    </recommendedName>
</protein>
<feature type="domain" description="DUF7869" evidence="1">
    <location>
        <begin position="169"/>
        <end position="290"/>
    </location>
</feature>
<sequence length="442" mass="51075">MIKNFEYVTPASNYLETESIDFIQAYHLSHSQDNEADVSRGVLETPDKATPSRWRKQNIQRRKKEKAKSSETWDTLMIVVEERKLKLGRLVLPANTEENNKNNDEVKRLKTQRDLHHRQAAAMQNSLREEVESSKTKGDKIVLTFDLQQTLPTPSLIVGPAFYLPTYNLGVHDYVSGKATMFMWPEITAKQGSEEIASILLKYISSKNTTGQKDLVVFTDNDKNKNWQIMSLWSQLVRENKFRIIEHRFLISGHTYLPCDCDFALIAKHKKYLGQIYSSKDWFKAVQKSKHLMCSLWNKVIFSLDSIPISKKNVTDDKGPLQFNKVLCFHFESQNPNKMLVKHELNGNFKQVNIGKRGNRLCQQSNGILENLKKKYNEPVQLNSKKVEDLKKLMQYIPPVNQNFYLNIFKTASNVATEDIGTEYNDVQCVDGEPNIDFDEEV</sequence>
<gene>
    <name evidence="2" type="ORF">PSYICH_LOCUS1742</name>
</gene>
<dbReference type="Proteomes" id="UP001153636">
    <property type="component" value="Chromosome 10"/>
</dbReference>
<dbReference type="InterPro" id="IPR057191">
    <property type="entry name" value="DUF7869"/>
</dbReference>
<keyword evidence="3" id="KW-1185">Reference proteome</keyword>
<reference evidence="2" key="1">
    <citation type="submission" date="2022-01" db="EMBL/GenBank/DDBJ databases">
        <authorList>
            <person name="King R."/>
        </authorList>
    </citation>
    <scope>NUCLEOTIDE SEQUENCE</scope>
</reference>
<dbReference type="OrthoDB" id="6761238at2759"/>
<evidence type="ECO:0000313" key="2">
    <source>
        <dbReference type="EMBL" id="CAH1100695.1"/>
    </source>
</evidence>
<dbReference type="PANTHER" id="PTHR34415:SF1">
    <property type="entry name" value="INTEGRASE CATALYTIC DOMAIN-CONTAINING PROTEIN"/>
    <property type="match status" value="1"/>
</dbReference>
<organism evidence="2 3">
    <name type="scientific">Psylliodes chrysocephalus</name>
    <dbReference type="NCBI Taxonomy" id="3402493"/>
    <lineage>
        <taxon>Eukaryota</taxon>
        <taxon>Metazoa</taxon>
        <taxon>Ecdysozoa</taxon>
        <taxon>Arthropoda</taxon>
        <taxon>Hexapoda</taxon>
        <taxon>Insecta</taxon>
        <taxon>Pterygota</taxon>
        <taxon>Neoptera</taxon>
        <taxon>Endopterygota</taxon>
        <taxon>Coleoptera</taxon>
        <taxon>Polyphaga</taxon>
        <taxon>Cucujiformia</taxon>
        <taxon>Chrysomeloidea</taxon>
        <taxon>Chrysomelidae</taxon>
        <taxon>Galerucinae</taxon>
        <taxon>Alticini</taxon>
        <taxon>Psylliodes</taxon>
    </lineage>
</organism>
<dbReference type="AlphaFoldDB" id="A0A9P0CJN5"/>
<proteinExistence type="predicted"/>